<gene>
    <name evidence="1" type="ORF">GJA_4755</name>
</gene>
<keyword evidence="2" id="KW-1185">Reference proteome</keyword>
<evidence type="ECO:0000313" key="1">
    <source>
        <dbReference type="EMBL" id="CDG85359.1"/>
    </source>
</evidence>
<protein>
    <submittedName>
        <fullName evidence="1">Uncharacterized protein</fullName>
    </submittedName>
</protein>
<dbReference type="Proteomes" id="UP000027604">
    <property type="component" value="Chromosome I"/>
</dbReference>
<dbReference type="RefSeq" id="WP_277914407.1">
    <property type="nucleotide sequence ID" value="NZ_BCTH01000065.1"/>
</dbReference>
<dbReference type="AlphaFoldDB" id="W0V952"/>
<dbReference type="HOGENOM" id="CLU_3234706_0_0_4"/>
<organism evidence="1 2">
    <name type="scientific">Janthinobacterium agaricidamnosum NBRC 102515 = DSM 9628</name>
    <dbReference type="NCBI Taxonomy" id="1349767"/>
    <lineage>
        <taxon>Bacteria</taxon>
        <taxon>Pseudomonadati</taxon>
        <taxon>Pseudomonadota</taxon>
        <taxon>Betaproteobacteria</taxon>
        <taxon>Burkholderiales</taxon>
        <taxon>Oxalobacteraceae</taxon>
        <taxon>Janthinobacterium</taxon>
    </lineage>
</organism>
<dbReference type="KEGG" id="jag:GJA_4755"/>
<dbReference type="EMBL" id="HG322949">
    <property type="protein sequence ID" value="CDG85359.1"/>
    <property type="molecule type" value="Genomic_DNA"/>
</dbReference>
<accession>W0V952</accession>
<proteinExistence type="predicted"/>
<evidence type="ECO:0000313" key="2">
    <source>
        <dbReference type="Proteomes" id="UP000027604"/>
    </source>
</evidence>
<name>W0V952_9BURK</name>
<sequence>MHPSTTAHWELVSGAAMCAADTHGPVIGDIPEVVLQALLDGLG</sequence>
<reference evidence="1 2" key="1">
    <citation type="journal article" date="2015" name="Genome Announc.">
        <title>Genome Sequence of Mushroom Soft-Rot Pathogen Janthinobacterium agaricidamnosum.</title>
        <authorList>
            <person name="Graupner K."/>
            <person name="Lackner G."/>
            <person name="Hertweck C."/>
        </authorList>
    </citation>
    <scope>NUCLEOTIDE SEQUENCE [LARGE SCALE GENOMIC DNA]</scope>
    <source>
        <strain evidence="2">NBRC 102515 / DSM 9628</strain>
    </source>
</reference>
<dbReference type="PATRIC" id="fig|1349767.4.peg.1382"/>